<dbReference type="Proteomes" id="UP000032142">
    <property type="component" value="Unassembled WGS sequence"/>
</dbReference>
<comment type="caution">
    <text evidence="1">The sequence shown here is derived from an EMBL/GenBank/DDBJ whole genome shotgun (WGS) entry which is preliminary data.</text>
</comment>
<dbReference type="EMBL" id="JRRC01070684">
    <property type="protein sequence ID" value="KHF99263.1"/>
    <property type="molecule type" value="Genomic_DNA"/>
</dbReference>
<keyword evidence="2" id="KW-1185">Reference proteome</keyword>
<evidence type="ECO:0000313" key="2">
    <source>
        <dbReference type="Proteomes" id="UP000032142"/>
    </source>
</evidence>
<name>A0A0B0MIK9_GOSAR</name>
<evidence type="ECO:0000313" key="1">
    <source>
        <dbReference type="EMBL" id="KHF99263.1"/>
    </source>
</evidence>
<sequence length="15" mass="1815">MSYWWLSIPAYVVVT</sequence>
<gene>
    <name evidence="1" type="ORF">F383_18035</name>
</gene>
<protein>
    <submittedName>
        <fullName evidence="1">Uncharacterized protein</fullName>
    </submittedName>
</protein>
<proteinExistence type="predicted"/>
<reference evidence="2" key="1">
    <citation type="submission" date="2014-09" db="EMBL/GenBank/DDBJ databases">
        <authorList>
            <person name="Mudge J."/>
            <person name="Ramaraj T."/>
            <person name="Lindquist I.E."/>
            <person name="Bharti A.K."/>
            <person name="Sundararajan A."/>
            <person name="Cameron C.T."/>
            <person name="Woodward J.E."/>
            <person name="May G.D."/>
            <person name="Brubaker C."/>
            <person name="Broadhvest J."/>
            <person name="Wilkins T.A."/>
        </authorList>
    </citation>
    <scope>NUCLEOTIDE SEQUENCE</scope>
    <source>
        <strain evidence="2">cv. AKA8401</strain>
    </source>
</reference>
<organism evidence="1 2">
    <name type="scientific">Gossypium arboreum</name>
    <name type="common">Tree cotton</name>
    <name type="synonym">Gossypium nanking</name>
    <dbReference type="NCBI Taxonomy" id="29729"/>
    <lineage>
        <taxon>Eukaryota</taxon>
        <taxon>Viridiplantae</taxon>
        <taxon>Streptophyta</taxon>
        <taxon>Embryophyta</taxon>
        <taxon>Tracheophyta</taxon>
        <taxon>Spermatophyta</taxon>
        <taxon>Magnoliopsida</taxon>
        <taxon>eudicotyledons</taxon>
        <taxon>Gunneridae</taxon>
        <taxon>Pentapetalae</taxon>
        <taxon>rosids</taxon>
        <taxon>malvids</taxon>
        <taxon>Malvales</taxon>
        <taxon>Malvaceae</taxon>
        <taxon>Malvoideae</taxon>
        <taxon>Gossypium</taxon>
    </lineage>
</organism>
<accession>A0A0B0MIK9</accession>